<dbReference type="Proteomes" id="UP000199820">
    <property type="component" value="Unassembled WGS sequence"/>
</dbReference>
<evidence type="ECO:0000259" key="3">
    <source>
        <dbReference type="Pfam" id="PF01656"/>
    </source>
</evidence>
<dbReference type="STRING" id="1526.SAMN02910262_01629"/>
<evidence type="ECO:0000313" key="4">
    <source>
        <dbReference type="EMBL" id="SET02101.1"/>
    </source>
</evidence>
<accession>A0A1I0B5M9</accession>
<dbReference type="eggNOG" id="COG0489">
    <property type="taxonomic scope" value="Bacteria"/>
</dbReference>
<keyword evidence="5" id="KW-1185">Reference proteome</keyword>
<dbReference type="Gene3D" id="3.40.50.300">
    <property type="entry name" value="P-loop containing nucleotide triphosphate hydrolases"/>
    <property type="match status" value="1"/>
</dbReference>
<dbReference type="NCBIfam" id="TIGR01007">
    <property type="entry name" value="eps_fam"/>
    <property type="match status" value="1"/>
</dbReference>
<organism evidence="4 5">
    <name type="scientific">[Clostridium] aminophilum</name>
    <dbReference type="NCBI Taxonomy" id="1526"/>
    <lineage>
        <taxon>Bacteria</taxon>
        <taxon>Bacillati</taxon>
        <taxon>Bacillota</taxon>
        <taxon>Clostridia</taxon>
        <taxon>Lachnospirales</taxon>
        <taxon>Lachnospiraceae</taxon>
    </lineage>
</organism>
<name>A0A1I0B5M9_9FIRM</name>
<dbReference type="PANTHER" id="PTHR32309">
    <property type="entry name" value="TYROSINE-PROTEIN KINASE"/>
    <property type="match status" value="1"/>
</dbReference>
<dbReference type="GO" id="GO:0005886">
    <property type="term" value="C:plasma membrane"/>
    <property type="evidence" value="ECO:0007669"/>
    <property type="project" value="TreeGrafter"/>
</dbReference>
<proteinExistence type="predicted"/>
<dbReference type="InterPro" id="IPR005702">
    <property type="entry name" value="Wzc-like_C"/>
</dbReference>
<feature type="domain" description="CobQ/CobB/MinD/ParA nucleotide binding" evidence="3">
    <location>
        <begin position="41"/>
        <end position="216"/>
    </location>
</feature>
<dbReference type="CDD" id="cd05387">
    <property type="entry name" value="BY-kinase"/>
    <property type="match status" value="1"/>
</dbReference>
<dbReference type="InterPro" id="IPR002586">
    <property type="entry name" value="CobQ/CobB/MinD/ParA_Nub-bd_dom"/>
</dbReference>
<gene>
    <name evidence="4" type="ORF">SAMN04487771_100396</name>
</gene>
<dbReference type="Pfam" id="PF01656">
    <property type="entry name" value="CbiA"/>
    <property type="match status" value="1"/>
</dbReference>
<keyword evidence="1" id="KW-0547">Nucleotide-binding</keyword>
<evidence type="ECO:0000256" key="1">
    <source>
        <dbReference type="ARBA" id="ARBA00022741"/>
    </source>
</evidence>
<dbReference type="InterPro" id="IPR027417">
    <property type="entry name" value="P-loop_NTPase"/>
</dbReference>
<protein>
    <submittedName>
        <fullName evidence="4">Capsular exopolysaccharide family</fullName>
    </submittedName>
</protein>
<dbReference type="SUPFAM" id="SSF52540">
    <property type="entry name" value="P-loop containing nucleoside triphosphate hydrolases"/>
    <property type="match status" value="1"/>
</dbReference>
<dbReference type="PANTHER" id="PTHR32309:SF13">
    <property type="entry name" value="FERRIC ENTEROBACTIN TRANSPORT PROTEIN FEPE"/>
    <property type="match status" value="1"/>
</dbReference>
<reference evidence="5" key="1">
    <citation type="submission" date="2016-10" db="EMBL/GenBank/DDBJ databases">
        <authorList>
            <person name="Varghese N."/>
            <person name="Submissions S."/>
        </authorList>
    </citation>
    <scope>NUCLEOTIDE SEQUENCE [LARGE SCALE GENOMIC DNA]</scope>
    <source>
        <strain evidence="5">KH1P1</strain>
    </source>
</reference>
<keyword evidence="2" id="KW-0067">ATP-binding</keyword>
<evidence type="ECO:0000256" key="2">
    <source>
        <dbReference type="ARBA" id="ARBA00022840"/>
    </source>
</evidence>
<dbReference type="AlphaFoldDB" id="A0A1I0B5M9"/>
<dbReference type="EMBL" id="FOIL01000003">
    <property type="protein sequence ID" value="SET02101.1"/>
    <property type="molecule type" value="Genomic_DNA"/>
</dbReference>
<evidence type="ECO:0000313" key="5">
    <source>
        <dbReference type="Proteomes" id="UP000199820"/>
    </source>
</evidence>
<dbReference type="GO" id="GO:0004713">
    <property type="term" value="F:protein tyrosine kinase activity"/>
    <property type="evidence" value="ECO:0007669"/>
    <property type="project" value="TreeGrafter"/>
</dbReference>
<dbReference type="GO" id="GO:0005524">
    <property type="term" value="F:ATP binding"/>
    <property type="evidence" value="ECO:0007669"/>
    <property type="project" value="UniProtKB-KW"/>
</dbReference>
<dbReference type="RefSeq" id="WP_074648376.1">
    <property type="nucleotide sequence ID" value="NZ_FOIL01000003.1"/>
</dbReference>
<dbReference type="InterPro" id="IPR050445">
    <property type="entry name" value="Bact_polysacc_biosynth/exp"/>
</dbReference>
<sequence>MTINKKTVNLKLAPDDDFRFSEAMRTLRTNLLFSGSKVKNILITSTSPNEGKSTTSFELARVFAESGKHTLYLDCDIRKSEFAAVHRVRGEIVGLSQMLTGQVALEDGFYNDPKMPNLDMIFAGPYSPNPTELFEDEMCEKLFRFIKELNYDIVIMDTAPIGTVIDAAILTRYADGAALVVEADVTTRRLFRKSKEQLDRTGVRFLGVILNKVNMTKSGYYNSYYSYHKYGKKYSKYGYGYGEYSKPKA</sequence>